<dbReference type="InterPro" id="IPR050482">
    <property type="entry name" value="Sensor_HK_TwoCompSys"/>
</dbReference>
<feature type="transmembrane region" description="Helical" evidence="8">
    <location>
        <begin position="7"/>
        <end position="27"/>
    </location>
</feature>
<dbReference type="KEGG" id="pspi:PS2015_2810"/>
<dbReference type="GO" id="GO:0000155">
    <property type="term" value="F:phosphorelay sensor kinase activity"/>
    <property type="evidence" value="ECO:0007669"/>
    <property type="project" value="InterPro"/>
</dbReference>
<name>A0A0S2KGJ6_9GAMM</name>
<evidence type="ECO:0000259" key="9">
    <source>
        <dbReference type="PROSITE" id="PS50109"/>
    </source>
</evidence>
<dbReference type="RefSeq" id="WP_058022833.1">
    <property type="nucleotide sequence ID" value="NZ_CP013189.1"/>
</dbReference>
<dbReference type="InterPro" id="IPR005467">
    <property type="entry name" value="His_kinase_dom"/>
</dbReference>
<feature type="domain" description="HAMP" evidence="10">
    <location>
        <begin position="172"/>
        <end position="224"/>
    </location>
</feature>
<dbReference type="GO" id="GO:0016020">
    <property type="term" value="C:membrane"/>
    <property type="evidence" value="ECO:0007669"/>
    <property type="project" value="UniProtKB-SubCell"/>
</dbReference>
<evidence type="ECO:0000256" key="7">
    <source>
        <dbReference type="ARBA" id="ARBA00023012"/>
    </source>
</evidence>
<dbReference type="PROSITE" id="PS50885">
    <property type="entry name" value="HAMP"/>
    <property type="match status" value="1"/>
</dbReference>
<protein>
    <recommendedName>
        <fullName evidence="3">histidine kinase</fullName>
        <ecNumber evidence="3">2.7.13.3</ecNumber>
    </recommendedName>
</protein>
<dbReference type="InterPro" id="IPR011712">
    <property type="entry name" value="Sig_transdc_His_kin_sub3_dim/P"/>
</dbReference>
<dbReference type="PANTHER" id="PTHR24421">
    <property type="entry name" value="NITRATE/NITRITE SENSOR PROTEIN NARX-RELATED"/>
    <property type="match status" value="1"/>
</dbReference>
<evidence type="ECO:0000259" key="10">
    <source>
        <dbReference type="PROSITE" id="PS50885"/>
    </source>
</evidence>
<keyword evidence="5" id="KW-0808">Transferase</keyword>
<comment type="subcellular location">
    <subcellularLocation>
        <location evidence="2">Membrane</location>
    </subcellularLocation>
</comment>
<dbReference type="PROSITE" id="PS50109">
    <property type="entry name" value="HIS_KIN"/>
    <property type="match status" value="1"/>
</dbReference>
<organism evidence="11 12">
    <name type="scientific">Pseudohongiella spirulinae</name>
    <dbReference type="NCBI Taxonomy" id="1249552"/>
    <lineage>
        <taxon>Bacteria</taxon>
        <taxon>Pseudomonadati</taxon>
        <taxon>Pseudomonadota</taxon>
        <taxon>Gammaproteobacteria</taxon>
        <taxon>Pseudomonadales</taxon>
        <taxon>Pseudohongiellaceae</taxon>
        <taxon>Pseudohongiella</taxon>
    </lineage>
</organism>
<dbReference type="InterPro" id="IPR036890">
    <property type="entry name" value="HATPase_C_sf"/>
</dbReference>
<dbReference type="Pfam" id="PF00672">
    <property type="entry name" value="HAMP"/>
    <property type="match status" value="1"/>
</dbReference>
<dbReference type="Pfam" id="PF07730">
    <property type="entry name" value="HisKA_3"/>
    <property type="match status" value="1"/>
</dbReference>
<dbReference type="Proteomes" id="UP000065641">
    <property type="component" value="Chromosome"/>
</dbReference>
<dbReference type="SMART" id="SM00387">
    <property type="entry name" value="HATPase_c"/>
    <property type="match status" value="1"/>
</dbReference>
<dbReference type="Gene3D" id="3.30.565.10">
    <property type="entry name" value="Histidine kinase-like ATPase, C-terminal domain"/>
    <property type="match status" value="1"/>
</dbReference>
<dbReference type="PROSITE" id="PS51257">
    <property type="entry name" value="PROKAR_LIPOPROTEIN"/>
    <property type="match status" value="1"/>
</dbReference>
<accession>A0A0S2KGJ6</accession>
<keyword evidence="8" id="KW-1133">Transmembrane helix</keyword>
<dbReference type="Gene3D" id="6.10.340.10">
    <property type="match status" value="1"/>
</dbReference>
<dbReference type="InterPro" id="IPR003660">
    <property type="entry name" value="HAMP_dom"/>
</dbReference>
<evidence type="ECO:0000256" key="6">
    <source>
        <dbReference type="ARBA" id="ARBA00022777"/>
    </source>
</evidence>
<dbReference type="Gene3D" id="1.20.5.1930">
    <property type="match status" value="1"/>
</dbReference>
<keyword evidence="8" id="KW-0812">Transmembrane</keyword>
<keyword evidence="6 11" id="KW-0418">Kinase</keyword>
<evidence type="ECO:0000256" key="5">
    <source>
        <dbReference type="ARBA" id="ARBA00022679"/>
    </source>
</evidence>
<feature type="transmembrane region" description="Helical" evidence="8">
    <location>
        <begin position="149"/>
        <end position="171"/>
    </location>
</feature>
<dbReference type="EC" id="2.7.13.3" evidence="3"/>
<dbReference type="Pfam" id="PF02518">
    <property type="entry name" value="HATPase_c"/>
    <property type="match status" value="1"/>
</dbReference>
<keyword evidence="7" id="KW-0902">Two-component regulatory system</keyword>
<evidence type="ECO:0000313" key="11">
    <source>
        <dbReference type="EMBL" id="ALO47441.1"/>
    </source>
</evidence>
<dbReference type="CDD" id="cd16917">
    <property type="entry name" value="HATPase_UhpB-NarQ-NarX-like"/>
    <property type="match status" value="1"/>
</dbReference>
<keyword evidence="8" id="KW-0472">Membrane</keyword>
<dbReference type="AlphaFoldDB" id="A0A0S2KGJ6"/>
<dbReference type="SUPFAM" id="SSF55874">
    <property type="entry name" value="ATPase domain of HSP90 chaperone/DNA topoisomerase II/histidine kinase"/>
    <property type="match status" value="1"/>
</dbReference>
<keyword evidence="4" id="KW-0597">Phosphoprotein</keyword>
<dbReference type="OrthoDB" id="9797605at2"/>
<dbReference type="STRING" id="1249552.PS2015_2810"/>
<sequence length="470" mass="52645">MNLRFRVGLSISLVGIACLAVIAYMLIDYKRRSIDQEIEAGTRVAIQLLQAIAPSPIELSQISDPMDSLVDYLGNVGRVRANEVRVYDEHEMLLYESPPSEYKQGRWAPDWFTALVAPDTGEVRLPVPGGFILITPDSSRSVLDAWDELWQFALFVLVIIILLNIAVYQILGRTLKPLNDIVNALTEMEKGNYGVRLENYNLPEFNAISHTFNRMAESLQAALIENARLAKEEQQRMAAELELEQNRKFTQLMQVKLEDERRSIARELHDELGQCVTAIKTIGTAIANRDNAQADQTRENARTIVEVASHIYDVVHSMIRQLRPSALDHLGLNDAIGELVDQYRKQHPKLAIHLVTEETLDDFEESLNITVYRIVQECLTNVVKHADASKVDVALTLKAGDPTLLQVSISDDGKGLKHNFPGSNPERNSRFGLIGIKERVQAFGGELNYELNTDGGTTILVTLPIPQDCP</sequence>
<dbReference type="EMBL" id="CP013189">
    <property type="protein sequence ID" value="ALO47441.1"/>
    <property type="molecule type" value="Genomic_DNA"/>
</dbReference>
<keyword evidence="12" id="KW-1185">Reference proteome</keyword>
<evidence type="ECO:0000256" key="4">
    <source>
        <dbReference type="ARBA" id="ARBA00022553"/>
    </source>
</evidence>
<gene>
    <name evidence="11" type="ORF">PS2015_2810</name>
</gene>
<dbReference type="CDD" id="cd06225">
    <property type="entry name" value="HAMP"/>
    <property type="match status" value="1"/>
</dbReference>
<dbReference type="SMART" id="SM00304">
    <property type="entry name" value="HAMP"/>
    <property type="match status" value="1"/>
</dbReference>
<evidence type="ECO:0000256" key="3">
    <source>
        <dbReference type="ARBA" id="ARBA00012438"/>
    </source>
</evidence>
<evidence type="ECO:0000256" key="2">
    <source>
        <dbReference type="ARBA" id="ARBA00004370"/>
    </source>
</evidence>
<evidence type="ECO:0000256" key="8">
    <source>
        <dbReference type="SAM" id="Phobius"/>
    </source>
</evidence>
<evidence type="ECO:0000256" key="1">
    <source>
        <dbReference type="ARBA" id="ARBA00000085"/>
    </source>
</evidence>
<dbReference type="SUPFAM" id="SSF158472">
    <property type="entry name" value="HAMP domain-like"/>
    <property type="match status" value="1"/>
</dbReference>
<reference evidence="11 12" key="1">
    <citation type="submission" date="2015-11" db="EMBL/GenBank/DDBJ databases">
        <authorList>
            <person name="Zhang Y."/>
            <person name="Guo Z."/>
        </authorList>
    </citation>
    <scope>NUCLEOTIDE SEQUENCE [LARGE SCALE GENOMIC DNA]</scope>
    <source>
        <strain evidence="11 12">KCTC 32221</strain>
    </source>
</reference>
<dbReference type="InterPro" id="IPR003594">
    <property type="entry name" value="HATPase_dom"/>
</dbReference>
<evidence type="ECO:0000313" key="12">
    <source>
        <dbReference type="Proteomes" id="UP000065641"/>
    </source>
</evidence>
<comment type="catalytic activity">
    <reaction evidence="1">
        <text>ATP + protein L-histidine = ADP + protein N-phospho-L-histidine.</text>
        <dbReference type="EC" id="2.7.13.3"/>
    </reaction>
</comment>
<dbReference type="GO" id="GO:0046983">
    <property type="term" value="F:protein dimerization activity"/>
    <property type="evidence" value="ECO:0007669"/>
    <property type="project" value="InterPro"/>
</dbReference>
<feature type="domain" description="Histidine kinase" evidence="9">
    <location>
        <begin position="263"/>
        <end position="467"/>
    </location>
</feature>
<dbReference type="PANTHER" id="PTHR24421:SF58">
    <property type="entry name" value="SIGNAL TRANSDUCTION HISTIDINE-PROTEIN KINASE_PHOSPHATASE UHPB"/>
    <property type="match status" value="1"/>
</dbReference>
<proteinExistence type="predicted"/>